<keyword evidence="3" id="KW-1185">Reference proteome</keyword>
<proteinExistence type="predicted"/>
<name>A0A371CWI2_9APHY</name>
<feature type="compositionally biased region" description="Basic residues" evidence="1">
    <location>
        <begin position="1"/>
        <end position="12"/>
    </location>
</feature>
<accession>A0A371CWI2</accession>
<feature type="region of interest" description="Disordered" evidence="1">
    <location>
        <begin position="1"/>
        <end position="51"/>
    </location>
</feature>
<protein>
    <submittedName>
        <fullName evidence="2">Uncharacterized protein</fullName>
    </submittedName>
</protein>
<dbReference type="Proteomes" id="UP000256964">
    <property type="component" value="Unassembled WGS sequence"/>
</dbReference>
<evidence type="ECO:0000256" key="1">
    <source>
        <dbReference type="SAM" id="MobiDB-lite"/>
    </source>
</evidence>
<dbReference type="EMBL" id="KZ857447">
    <property type="protein sequence ID" value="RDX44617.1"/>
    <property type="molecule type" value="Genomic_DNA"/>
</dbReference>
<evidence type="ECO:0000313" key="2">
    <source>
        <dbReference type="EMBL" id="RDX44617.1"/>
    </source>
</evidence>
<sequence length="90" mass="10104">MRKWACHHRSKQTVKSPWMFADSSHSEEQSSSCSSPDACRAVPSSSRTAGDARRQVRIHLPLSSFMTIFFACTRPLREPMPRAMGAIILP</sequence>
<evidence type="ECO:0000313" key="3">
    <source>
        <dbReference type="Proteomes" id="UP000256964"/>
    </source>
</evidence>
<organism evidence="2 3">
    <name type="scientific">Lentinus brumalis</name>
    <dbReference type="NCBI Taxonomy" id="2498619"/>
    <lineage>
        <taxon>Eukaryota</taxon>
        <taxon>Fungi</taxon>
        <taxon>Dikarya</taxon>
        <taxon>Basidiomycota</taxon>
        <taxon>Agaricomycotina</taxon>
        <taxon>Agaricomycetes</taxon>
        <taxon>Polyporales</taxon>
        <taxon>Polyporaceae</taxon>
        <taxon>Lentinus</taxon>
    </lineage>
</organism>
<dbReference type="AlphaFoldDB" id="A0A371CWI2"/>
<reference evidence="2 3" key="1">
    <citation type="journal article" date="2018" name="Biotechnol. Biofuels">
        <title>Integrative visual omics of the white-rot fungus Polyporus brumalis exposes the biotechnological potential of its oxidative enzymes for delignifying raw plant biomass.</title>
        <authorList>
            <person name="Miyauchi S."/>
            <person name="Rancon A."/>
            <person name="Drula E."/>
            <person name="Hage H."/>
            <person name="Chaduli D."/>
            <person name="Favel A."/>
            <person name="Grisel S."/>
            <person name="Henrissat B."/>
            <person name="Herpoel-Gimbert I."/>
            <person name="Ruiz-Duenas F.J."/>
            <person name="Chevret D."/>
            <person name="Hainaut M."/>
            <person name="Lin J."/>
            <person name="Wang M."/>
            <person name="Pangilinan J."/>
            <person name="Lipzen A."/>
            <person name="Lesage-Meessen L."/>
            <person name="Navarro D."/>
            <person name="Riley R."/>
            <person name="Grigoriev I.V."/>
            <person name="Zhou S."/>
            <person name="Raouche S."/>
            <person name="Rosso M.N."/>
        </authorList>
    </citation>
    <scope>NUCLEOTIDE SEQUENCE [LARGE SCALE GENOMIC DNA]</scope>
    <source>
        <strain evidence="2 3">BRFM 1820</strain>
    </source>
</reference>
<gene>
    <name evidence="2" type="ORF">OH76DRAFT_1049310</name>
</gene>